<reference evidence="2 3" key="2">
    <citation type="journal article" date="2018" name="New Phytol.">
        <title>High intraspecific genome diversity in the model arbuscular mycorrhizal symbiont Rhizophagus irregularis.</title>
        <authorList>
            <person name="Chen E.C.H."/>
            <person name="Morin E."/>
            <person name="Beaudet D."/>
            <person name="Noel J."/>
            <person name="Yildirir G."/>
            <person name="Ndikumana S."/>
            <person name="Charron P."/>
            <person name="St-Onge C."/>
            <person name="Giorgi J."/>
            <person name="Kruger M."/>
            <person name="Marton T."/>
            <person name="Ropars J."/>
            <person name="Grigoriev I.V."/>
            <person name="Hainaut M."/>
            <person name="Henrissat B."/>
            <person name="Roux C."/>
            <person name="Martin F."/>
            <person name="Corradi N."/>
        </authorList>
    </citation>
    <scope>NUCLEOTIDE SEQUENCE [LARGE SCALE GENOMIC DNA]</scope>
    <source>
        <strain evidence="2 3">DAOM 197198</strain>
    </source>
</reference>
<dbReference type="AlphaFoldDB" id="A0A2P4QR70"/>
<evidence type="ECO:0000256" key="1">
    <source>
        <dbReference type="SAM" id="Phobius"/>
    </source>
</evidence>
<dbReference type="EMBL" id="AUPC02000020">
    <property type="protein sequence ID" value="POG80144.1"/>
    <property type="molecule type" value="Genomic_DNA"/>
</dbReference>
<evidence type="ECO:0000313" key="3">
    <source>
        <dbReference type="Proteomes" id="UP000018888"/>
    </source>
</evidence>
<accession>A0A2P4QR70</accession>
<feature type="transmembrane region" description="Helical" evidence="1">
    <location>
        <begin position="20"/>
        <end position="39"/>
    </location>
</feature>
<sequence length="86" mass="10029">MPFWNNVCIISLYEFKKCTFKVSLFVFLLLSIISSLLLFNSEFSNKKLIFDIFSSSLIFQTYPSRIPNIYLLAALMLFRGIGKILF</sequence>
<proteinExistence type="predicted"/>
<protein>
    <submittedName>
        <fullName evidence="2">Uncharacterized protein</fullName>
    </submittedName>
</protein>
<reference evidence="2 3" key="1">
    <citation type="journal article" date="2013" name="Proc. Natl. Acad. Sci. U.S.A.">
        <title>Genome of an arbuscular mycorrhizal fungus provides insight into the oldest plant symbiosis.</title>
        <authorList>
            <person name="Tisserant E."/>
            <person name="Malbreil M."/>
            <person name="Kuo A."/>
            <person name="Kohler A."/>
            <person name="Symeonidi A."/>
            <person name="Balestrini R."/>
            <person name="Charron P."/>
            <person name="Duensing N."/>
            <person name="Frei Dit Frey N."/>
            <person name="Gianinazzi-Pearson V."/>
            <person name="Gilbert L.B."/>
            <person name="Handa Y."/>
            <person name="Herr J.R."/>
            <person name="Hijri M."/>
            <person name="Koul R."/>
            <person name="Kawaguchi M."/>
            <person name="Krajinski F."/>
            <person name="Lammers P.J."/>
            <person name="Masclaux F.G."/>
            <person name="Murat C."/>
            <person name="Morin E."/>
            <person name="Ndikumana S."/>
            <person name="Pagni M."/>
            <person name="Petitpierre D."/>
            <person name="Requena N."/>
            <person name="Rosikiewicz P."/>
            <person name="Riley R."/>
            <person name="Saito K."/>
            <person name="San Clemente H."/>
            <person name="Shapiro H."/>
            <person name="van Tuinen D."/>
            <person name="Becard G."/>
            <person name="Bonfante P."/>
            <person name="Paszkowski U."/>
            <person name="Shachar-Hill Y.Y."/>
            <person name="Tuskan G.A."/>
            <person name="Young P.W."/>
            <person name="Sanders I.R."/>
            <person name="Henrissat B."/>
            <person name="Rensing S.A."/>
            <person name="Grigoriev I.V."/>
            <person name="Corradi N."/>
            <person name="Roux C."/>
            <person name="Martin F."/>
        </authorList>
    </citation>
    <scope>NUCLEOTIDE SEQUENCE [LARGE SCALE GENOMIC DNA]</scope>
    <source>
        <strain evidence="2 3">DAOM 197198</strain>
    </source>
</reference>
<keyword evidence="1" id="KW-1133">Transmembrane helix</keyword>
<comment type="caution">
    <text evidence="2">The sequence shown here is derived from an EMBL/GenBank/DDBJ whole genome shotgun (WGS) entry which is preliminary data.</text>
</comment>
<gene>
    <name evidence="2" type="ORF">GLOIN_2v1521908</name>
</gene>
<keyword evidence="3" id="KW-1185">Reference proteome</keyword>
<name>A0A2P4QR70_RHIID</name>
<evidence type="ECO:0000313" key="2">
    <source>
        <dbReference type="EMBL" id="POG80144.1"/>
    </source>
</evidence>
<dbReference type="Proteomes" id="UP000018888">
    <property type="component" value="Unassembled WGS sequence"/>
</dbReference>
<keyword evidence="1" id="KW-0472">Membrane</keyword>
<keyword evidence="1" id="KW-0812">Transmembrane</keyword>
<organism evidence="2 3">
    <name type="scientific">Rhizophagus irregularis (strain DAOM 181602 / DAOM 197198 / MUCL 43194)</name>
    <name type="common">Arbuscular mycorrhizal fungus</name>
    <name type="synonym">Glomus intraradices</name>
    <dbReference type="NCBI Taxonomy" id="747089"/>
    <lineage>
        <taxon>Eukaryota</taxon>
        <taxon>Fungi</taxon>
        <taxon>Fungi incertae sedis</taxon>
        <taxon>Mucoromycota</taxon>
        <taxon>Glomeromycotina</taxon>
        <taxon>Glomeromycetes</taxon>
        <taxon>Glomerales</taxon>
        <taxon>Glomeraceae</taxon>
        <taxon>Rhizophagus</taxon>
    </lineage>
</organism>